<proteinExistence type="predicted"/>
<dbReference type="OrthoDB" id="24619at10239"/>
<dbReference type="Proteomes" id="UP000203302">
    <property type="component" value="Segment"/>
</dbReference>
<dbReference type="GeneID" id="29069215"/>
<evidence type="ECO:0000313" key="2">
    <source>
        <dbReference type="Proteomes" id="UP000203302"/>
    </source>
</evidence>
<dbReference type="RefSeq" id="YP_009293061.1">
    <property type="nucleotide sequence ID" value="NC_031127.1"/>
</dbReference>
<gene>
    <name evidence="1" type="ORF">HUXLEY_93</name>
</gene>
<accession>A0A1B2ID88</accession>
<name>A0A1B2ID88_9CAUD</name>
<protein>
    <submittedName>
        <fullName evidence="1">Uncharacterized protein</fullName>
    </submittedName>
</protein>
<organism evidence="1 2">
    <name type="scientific">Erwinia phage vB_EamM_Huxley</name>
    <dbReference type="NCBI Taxonomy" id="1883373"/>
    <lineage>
        <taxon>Viruses</taxon>
        <taxon>Duplodnaviria</taxon>
        <taxon>Heunggongvirae</taxon>
        <taxon>Uroviricota</taxon>
        <taxon>Caudoviricetes</taxon>
        <taxon>Chimalliviridae</taxon>
        <taxon>Machinavirus</taxon>
        <taxon>Machinavirus machina</taxon>
    </lineage>
</organism>
<sequence>MVKLLVIELNQYRDVLHRFELPDNVATTAFLERFRGTRTAVYSGRRWTVYYNVRGALTDALTAGKVKETTAFLKAYEKDPLAIGIMLAEKEQIGRPAQPDE</sequence>
<reference evidence="2" key="1">
    <citation type="submission" date="2016-06" db="EMBL/GenBank/DDBJ databases">
        <authorList>
            <person name="Berg J.A."/>
            <person name="Grossarth S.E."/>
            <person name="Jarvis T.M."/>
            <person name="Merrill B.D."/>
            <person name="Breakwell D.P."/>
            <person name="Hope S."/>
            <person name="Grose J.H."/>
        </authorList>
    </citation>
    <scope>NUCLEOTIDE SEQUENCE [LARGE SCALE GENOMIC DNA]</scope>
</reference>
<evidence type="ECO:0000313" key="1">
    <source>
        <dbReference type="EMBL" id="ANZ49175.1"/>
    </source>
</evidence>
<dbReference type="EMBL" id="KX397368">
    <property type="protein sequence ID" value="ANZ49175.1"/>
    <property type="molecule type" value="Genomic_DNA"/>
</dbReference>
<dbReference type="KEGG" id="vg:29069215"/>